<dbReference type="EMBL" id="JANPWB010000014">
    <property type="protein sequence ID" value="KAJ1099844.1"/>
    <property type="molecule type" value="Genomic_DNA"/>
</dbReference>
<protein>
    <submittedName>
        <fullName evidence="1">Uncharacterized protein</fullName>
    </submittedName>
</protein>
<proteinExistence type="predicted"/>
<gene>
    <name evidence="1" type="ORF">NDU88_004939</name>
</gene>
<evidence type="ECO:0000313" key="2">
    <source>
        <dbReference type="Proteomes" id="UP001066276"/>
    </source>
</evidence>
<organism evidence="1 2">
    <name type="scientific">Pleurodeles waltl</name>
    <name type="common">Iberian ribbed newt</name>
    <dbReference type="NCBI Taxonomy" id="8319"/>
    <lineage>
        <taxon>Eukaryota</taxon>
        <taxon>Metazoa</taxon>
        <taxon>Chordata</taxon>
        <taxon>Craniata</taxon>
        <taxon>Vertebrata</taxon>
        <taxon>Euteleostomi</taxon>
        <taxon>Amphibia</taxon>
        <taxon>Batrachia</taxon>
        <taxon>Caudata</taxon>
        <taxon>Salamandroidea</taxon>
        <taxon>Salamandridae</taxon>
        <taxon>Pleurodelinae</taxon>
        <taxon>Pleurodeles</taxon>
    </lineage>
</organism>
<keyword evidence="2" id="KW-1185">Reference proteome</keyword>
<reference evidence="1" key="1">
    <citation type="journal article" date="2022" name="bioRxiv">
        <title>Sequencing and chromosome-scale assembly of the giantPleurodeles waltlgenome.</title>
        <authorList>
            <person name="Brown T."/>
            <person name="Elewa A."/>
            <person name="Iarovenko S."/>
            <person name="Subramanian E."/>
            <person name="Araus A.J."/>
            <person name="Petzold A."/>
            <person name="Susuki M."/>
            <person name="Suzuki K.-i.T."/>
            <person name="Hayashi T."/>
            <person name="Toyoda A."/>
            <person name="Oliveira C."/>
            <person name="Osipova E."/>
            <person name="Leigh N.D."/>
            <person name="Simon A."/>
            <person name="Yun M.H."/>
        </authorList>
    </citation>
    <scope>NUCLEOTIDE SEQUENCE</scope>
    <source>
        <strain evidence="1">20211129_DDA</strain>
        <tissue evidence="1">Liver</tissue>
    </source>
</reference>
<accession>A0AAV7MBD5</accession>
<dbReference type="AlphaFoldDB" id="A0AAV7MBD5"/>
<name>A0AAV7MBD5_PLEWA</name>
<evidence type="ECO:0000313" key="1">
    <source>
        <dbReference type="EMBL" id="KAJ1099844.1"/>
    </source>
</evidence>
<sequence>MGETLRCFSFSRFGVCRFFSPQESDASMQSALVSGLTLCSFYTPNGVCVRNSATRLSENHAGWAAISPASISDAVCCFSSRGSRSSGRIAGEHRFSAAKPAAC</sequence>
<dbReference type="Proteomes" id="UP001066276">
    <property type="component" value="Chromosome 10"/>
</dbReference>
<comment type="caution">
    <text evidence="1">The sequence shown here is derived from an EMBL/GenBank/DDBJ whole genome shotgun (WGS) entry which is preliminary data.</text>
</comment>